<evidence type="ECO:0000256" key="1">
    <source>
        <dbReference type="SAM" id="Phobius"/>
    </source>
</evidence>
<gene>
    <name evidence="2" type="ORF">OS493_008370</name>
</gene>
<keyword evidence="3" id="KW-1185">Reference proteome</keyword>
<reference evidence="2" key="1">
    <citation type="submission" date="2023-01" db="EMBL/GenBank/DDBJ databases">
        <title>Genome assembly of the deep-sea coral Lophelia pertusa.</title>
        <authorList>
            <person name="Herrera S."/>
            <person name="Cordes E."/>
        </authorList>
    </citation>
    <scope>NUCLEOTIDE SEQUENCE</scope>
    <source>
        <strain evidence="2">USNM1676648</strain>
        <tissue evidence="2">Polyp</tissue>
    </source>
</reference>
<dbReference type="EMBL" id="MU825399">
    <property type="protein sequence ID" value="KAJ7393072.1"/>
    <property type="molecule type" value="Genomic_DNA"/>
</dbReference>
<dbReference type="Proteomes" id="UP001163046">
    <property type="component" value="Unassembled WGS sequence"/>
</dbReference>
<accession>A0A9X0DA80</accession>
<name>A0A9X0DA80_9CNID</name>
<keyword evidence="1" id="KW-0812">Transmembrane</keyword>
<organism evidence="2 3">
    <name type="scientific">Desmophyllum pertusum</name>
    <dbReference type="NCBI Taxonomy" id="174260"/>
    <lineage>
        <taxon>Eukaryota</taxon>
        <taxon>Metazoa</taxon>
        <taxon>Cnidaria</taxon>
        <taxon>Anthozoa</taxon>
        <taxon>Hexacorallia</taxon>
        <taxon>Scleractinia</taxon>
        <taxon>Caryophylliina</taxon>
        <taxon>Caryophylliidae</taxon>
        <taxon>Desmophyllum</taxon>
    </lineage>
</organism>
<proteinExistence type="predicted"/>
<keyword evidence="1" id="KW-0472">Membrane</keyword>
<comment type="caution">
    <text evidence="2">The sequence shown here is derived from an EMBL/GenBank/DDBJ whole genome shotgun (WGS) entry which is preliminary data.</text>
</comment>
<sequence>MEHSRKNFIYVNEERKDKSRIFLQREQERSPTKLEISRQLIKLQFKMKFFLLCSILVLLLAVCIVEETGAFSAGELCSLTCTANNDLCQTLSGSDSLCGGILSECLDGC</sequence>
<feature type="transmembrane region" description="Helical" evidence="1">
    <location>
        <begin position="49"/>
        <end position="71"/>
    </location>
</feature>
<evidence type="ECO:0000313" key="2">
    <source>
        <dbReference type="EMBL" id="KAJ7393072.1"/>
    </source>
</evidence>
<dbReference type="AlphaFoldDB" id="A0A9X0DA80"/>
<protein>
    <submittedName>
        <fullName evidence="2">Uncharacterized protein</fullName>
    </submittedName>
</protein>
<evidence type="ECO:0000313" key="3">
    <source>
        <dbReference type="Proteomes" id="UP001163046"/>
    </source>
</evidence>
<keyword evidence="1" id="KW-1133">Transmembrane helix</keyword>